<dbReference type="EMBL" id="JAOTIF010000086">
    <property type="protein sequence ID" value="MCU7552970.1"/>
    <property type="molecule type" value="Genomic_DNA"/>
</dbReference>
<keyword evidence="3" id="KW-1185">Reference proteome</keyword>
<name>A0A9X2Y1C5_9BACT</name>
<accession>A0A9X2Y1C5</accession>
<dbReference type="Proteomes" id="UP001155483">
    <property type="component" value="Unassembled WGS sequence"/>
</dbReference>
<dbReference type="RefSeq" id="WP_279300401.1">
    <property type="nucleotide sequence ID" value="NZ_JAOTIF010000086.1"/>
</dbReference>
<evidence type="ECO:0000313" key="3">
    <source>
        <dbReference type="Proteomes" id="UP001155483"/>
    </source>
</evidence>
<feature type="region of interest" description="Disordered" evidence="1">
    <location>
        <begin position="1"/>
        <end position="50"/>
    </location>
</feature>
<dbReference type="AlphaFoldDB" id="A0A9X2Y1C5"/>
<proteinExistence type="predicted"/>
<gene>
    <name evidence="2" type="ORF">OCK74_27905</name>
</gene>
<comment type="caution">
    <text evidence="2">The sequence shown here is derived from an EMBL/GenBank/DDBJ whole genome shotgun (WGS) entry which is preliminary data.</text>
</comment>
<protein>
    <submittedName>
        <fullName evidence="2">Uncharacterized protein</fullName>
    </submittedName>
</protein>
<reference evidence="2" key="2">
    <citation type="submission" date="2023-04" db="EMBL/GenBank/DDBJ databases">
        <title>Paracnuella aquatica gen. nov., sp. nov., a member of the family Chitinophagaceae isolated from a hot spring.</title>
        <authorList>
            <person name="Wang C."/>
        </authorList>
    </citation>
    <scope>NUCLEOTIDE SEQUENCE</scope>
    <source>
        <strain evidence="2">LB-8</strain>
    </source>
</reference>
<evidence type="ECO:0000256" key="1">
    <source>
        <dbReference type="SAM" id="MobiDB-lite"/>
    </source>
</evidence>
<evidence type="ECO:0000313" key="2">
    <source>
        <dbReference type="EMBL" id="MCU7552970.1"/>
    </source>
</evidence>
<organism evidence="2 3">
    <name type="scientific">Paraflavisolibacter caeni</name>
    <dbReference type="NCBI Taxonomy" id="2982496"/>
    <lineage>
        <taxon>Bacteria</taxon>
        <taxon>Pseudomonadati</taxon>
        <taxon>Bacteroidota</taxon>
        <taxon>Chitinophagia</taxon>
        <taxon>Chitinophagales</taxon>
        <taxon>Chitinophagaceae</taxon>
        <taxon>Paraflavisolibacter</taxon>
    </lineage>
</organism>
<feature type="compositionally biased region" description="Basic and acidic residues" evidence="1">
    <location>
        <begin position="1"/>
        <end position="20"/>
    </location>
</feature>
<sequence>MAKGDKERPLAGRDHRDRTKAYHTAAMPATGAAVRSPKRAAGPSGGGACR</sequence>
<reference evidence="2" key="1">
    <citation type="submission" date="2022-09" db="EMBL/GenBank/DDBJ databases">
        <authorList>
            <person name="Yuan C."/>
            <person name="Ke Z."/>
        </authorList>
    </citation>
    <scope>NUCLEOTIDE SEQUENCE</scope>
    <source>
        <strain evidence="2">LB-8</strain>
    </source>
</reference>